<dbReference type="InterPro" id="IPR004158">
    <property type="entry name" value="DUF247_pln"/>
</dbReference>
<evidence type="ECO:0000313" key="1">
    <source>
        <dbReference type="EMBL" id="KRH02341.1"/>
    </source>
</evidence>
<dbReference type="Gramene" id="KRH02341">
    <property type="protein sequence ID" value="KRH02341"/>
    <property type="gene ID" value="GLYMA_17G033000"/>
</dbReference>
<dbReference type="eggNOG" id="ENOG502QSM4">
    <property type="taxonomic scope" value="Eukaryota"/>
</dbReference>
<dbReference type="OMA" id="RICKVSE"/>
<dbReference type="AlphaFoldDB" id="I1MRQ3"/>
<evidence type="ECO:0000313" key="2">
    <source>
        <dbReference type="EnsemblPlants" id="KRH02341"/>
    </source>
</evidence>
<reference evidence="1 2" key="1">
    <citation type="journal article" date="2010" name="Nature">
        <title>Genome sequence of the palaeopolyploid soybean.</title>
        <authorList>
            <person name="Schmutz J."/>
            <person name="Cannon S.B."/>
            <person name="Schlueter J."/>
            <person name="Ma J."/>
            <person name="Mitros T."/>
            <person name="Nelson W."/>
            <person name="Hyten D.L."/>
            <person name="Song Q."/>
            <person name="Thelen J.J."/>
            <person name="Cheng J."/>
            <person name="Xu D."/>
            <person name="Hellsten U."/>
            <person name="May G.D."/>
            <person name="Yu Y."/>
            <person name="Sakurai T."/>
            <person name="Umezawa T."/>
            <person name="Bhattacharyya M.K."/>
            <person name="Sandhu D."/>
            <person name="Valliyodan B."/>
            <person name="Lindquist E."/>
            <person name="Peto M."/>
            <person name="Grant D."/>
            <person name="Shu S."/>
            <person name="Goodstein D."/>
            <person name="Barry K."/>
            <person name="Futrell-Griggs M."/>
            <person name="Abernathy B."/>
            <person name="Du J."/>
            <person name="Tian Z."/>
            <person name="Zhu L."/>
            <person name="Gill N."/>
            <person name="Joshi T."/>
            <person name="Libault M."/>
            <person name="Sethuraman A."/>
            <person name="Zhang X.-C."/>
            <person name="Shinozaki K."/>
            <person name="Nguyen H.T."/>
            <person name="Wing R.A."/>
            <person name="Cregan P."/>
            <person name="Specht J."/>
            <person name="Grimwood J."/>
            <person name="Rokhsar D."/>
            <person name="Stacey G."/>
            <person name="Shoemaker R.C."/>
            <person name="Jackson S.A."/>
        </authorList>
    </citation>
    <scope>NUCLEOTIDE SEQUENCE [LARGE SCALE GENOMIC DNA]</scope>
    <source>
        <strain evidence="2">cv. Williams 82</strain>
        <tissue evidence="1">Callus</tissue>
    </source>
</reference>
<organism evidence="2">
    <name type="scientific">Glycine max</name>
    <name type="common">Soybean</name>
    <name type="synonym">Glycine hispida</name>
    <dbReference type="NCBI Taxonomy" id="3847"/>
    <lineage>
        <taxon>Eukaryota</taxon>
        <taxon>Viridiplantae</taxon>
        <taxon>Streptophyta</taxon>
        <taxon>Embryophyta</taxon>
        <taxon>Tracheophyta</taxon>
        <taxon>Spermatophyta</taxon>
        <taxon>Magnoliopsida</taxon>
        <taxon>eudicotyledons</taxon>
        <taxon>Gunneridae</taxon>
        <taxon>Pentapetalae</taxon>
        <taxon>rosids</taxon>
        <taxon>fabids</taxon>
        <taxon>Fabales</taxon>
        <taxon>Fabaceae</taxon>
        <taxon>Papilionoideae</taxon>
        <taxon>50 kb inversion clade</taxon>
        <taxon>NPAAA clade</taxon>
        <taxon>indigoferoid/millettioid clade</taxon>
        <taxon>Phaseoleae</taxon>
        <taxon>Glycine</taxon>
        <taxon>Glycine subgen. Soja</taxon>
    </lineage>
</organism>
<protein>
    <submittedName>
        <fullName evidence="1 2">Uncharacterized protein</fullName>
    </submittedName>
</protein>
<dbReference type="EnsemblPlants" id="KRH02341">
    <property type="protein sequence ID" value="KRH02341"/>
    <property type="gene ID" value="GLYMA_17G033000"/>
</dbReference>
<dbReference type="Pfam" id="PF03140">
    <property type="entry name" value="DUF247"/>
    <property type="match status" value="1"/>
</dbReference>
<dbReference type="PANTHER" id="PTHR31170:SF25">
    <property type="entry name" value="BNAA09G04570D PROTEIN"/>
    <property type="match status" value="1"/>
</dbReference>
<reference evidence="2" key="2">
    <citation type="submission" date="2018-02" db="UniProtKB">
        <authorList>
            <consortium name="EnsemblPlants"/>
        </authorList>
    </citation>
    <scope>IDENTIFICATION</scope>
    <source>
        <strain evidence="2">Williams 82</strain>
    </source>
</reference>
<gene>
    <name evidence="2" type="primary">LOC102665910</name>
    <name evidence="1" type="ORF">GLYMA_17G033000</name>
</gene>
<reference evidence="1" key="3">
    <citation type="submission" date="2018-07" db="EMBL/GenBank/DDBJ databases">
        <title>WGS assembly of Glycine max.</title>
        <authorList>
            <person name="Schmutz J."/>
            <person name="Cannon S."/>
            <person name="Schlueter J."/>
            <person name="Ma J."/>
            <person name="Mitros T."/>
            <person name="Nelson W."/>
            <person name="Hyten D."/>
            <person name="Song Q."/>
            <person name="Thelen J."/>
            <person name="Cheng J."/>
            <person name="Xu D."/>
            <person name="Hellsten U."/>
            <person name="May G."/>
            <person name="Yu Y."/>
            <person name="Sakurai T."/>
            <person name="Umezawa T."/>
            <person name="Bhattacharyya M."/>
            <person name="Sandhu D."/>
            <person name="Valliyodan B."/>
            <person name="Lindquist E."/>
            <person name="Peto M."/>
            <person name="Grant D."/>
            <person name="Shu S."/>
            <person name="Goodstein D."/>
            <person name="Barry K."/>
            <person name="Futrell-Griggs M."/>
            <person name="Abernathy B."/>
            <person name="Du J."/>
            <person name="Tian Z."/>
            <person name="Zhu L."/>
            <person name="Gill N."/>
            <person name="Joshi T."/>
            <person name="Libault M."/>
            <person name="Sethuraman A."/>
            <person name="Zhang X."/>
            <person name="Shinozaki K."/>
            <person name="Nguyen H."/>
            <person name="Wing R."/>
            <person name="Cregan P."/>
            <person name="Specht J."/>
            <person name="Grimwood J."/>
            <person name="Rokhsar D."/>
            <person name="Stacey G."/>
            <person name="Shoemaker R."/>
            <person name="Jackson S."/>
        </authorList>
    </citation>
    <scope>NUCLEOTIDE SEQUENCE</scope>
    <source>
        <tissue evidence="1">Callus</tissue>
    </source>
</reference>
<dbReference type="HOGENOM" id="CLU_020188_0_1_1"/>
<dbReference type="ExpressionAtlas" id="I1MRQ3">
    <property type="expression patterns" value="baseline"/>
</dbReference>
<accession>I1MRQ3</accession>
<keyword evidence="3" id="KW-1185">Reference proteome</keyword>
<dbReference type="EMBL" id="CM000850">
    <property type="protein sequence ID" value="KRH02341.1"/>
    <property type="molecule type" value="Genomic_DNA"/>
</dbReference>
<evidence type="ECO:0000313" key="3">
    <source>
        <dbReference type="Proteomes" id="UP000008827"/>
    </source>
</evidence>
<proteinExistence type="predicted"/>
<dbReference type="PaxDb" id="3847-GLYMA17G03640.1"/>
<dbReference type="PANTHER" id="PTHR31170">
    <property type="entry name" value="BNAC04G53230D PROTEIN"/>
    <property type="match status" value="1"/>
</dbReference>
<name>I1MRQ3_SOYBN</name>
<sequence length="392" mass="45671">MDHNPASAITQANEDLVSSIKEKLEAVSSLKSIYRVPENLREANEKMYIPSTVSIGPLHHGKEGLKYMEDRKWHYLFTLLSRQPNQLESSLHEFVNALSDLEKPARNFYSELNLTWSQFMEMMLVDGCFIIELFLKYSLKDIRSRGDPTFSTPGLLNRVRCDLILLENQIPFLILQRLFQIVLIPIQYELTLTLCELAVRFFRKMLPGDKDIVNEKFSQEGYHLLDLIRQCYLPTYARVMSKKSVSQGDLENESATKLKKDGIKSKSSKAKSLLNIKFANGHFTEMMFSNLIALEQHQNDSQPFTSYVFLMKALVCNENDVKLFRNRGIVIMDNYTEKEVCDLFKRLCGEVEYVEDKFYFAGLIEQILEYKRTPRSWRKILKCSWLKTRTST</sequence>
<dbReference type="Proteomes" id="UP000008827">
    <property type="component" value="Chromosome 17"/>
</dbReference>